<dbReference type="Pfam" id="PF00440">
    <property type="entry name" value="TetR_N"/>
    <property type="match status" value="1"/>
</dbReference>
<dbReference type="AlphaFoldDB" id="A0A1M5PBG0"/>
<organism evidence="4 5">
    <name type="scientific">Anaerosphaera aminiphila DSM 21120</name>
    <dbReference type="NCBI Taxonomy" id="1120995"/>
    <lineage>
        <taxon>Bacteria</taxon>
        <taxon>Bacillati</taxon>
        <taxon>Bacillota</taxon>
        <taxon>Tissierellia</taxon>
        <taxon>Tissierellales</taxon>
        <taxon>Peptoniphilaceae</taxon>
        <taxon>Anaerosphaera</taxon>
    </lineage>
</organism>
<dbReference type="STRING" id="1120995.SAMN02745245_00258"/>
<dbReference type="RefSeq" id="WP_073183009.1">
    <property type="nucleotide sequence ID" value="NZ_FQXI01000001.1"/>
</dbReference>
<dbReference type="SUPFAM" id="SSF46689">
    <property type="entry name" value="Homeodomain-like"/>
    <property type="match status" value="1"/>
</dbReference>
<dbReference type="PANTHER" id="PTHR43479:SF11">
    <property type="entry name" value="ACREF_ENVCD OPERON REPRESSOR-RELATED"/>
    <property type="match status" value="1"/>
</dbReference>
<dbReference type="InterPro" id="IPR050624">
    <property type="entry name" value="HTH-type_Tx_Regulator"/>
</dbReference>
<evidence type="ECO:0000259" key="3">
    <source>
        <dbReference type="PROSITE" id="PS50977"/>
    </source>
</evidence>
<dbReference type="EMBL" id="FQXI01000001">
    <property type="protein sequence ID" value="SHG99106.1"/>
    <property type="molecule type" value="Genomic_DNA"/>
</dbReference>
<dbReference type="PROSITE" id="PS50977">
    <property type="entry name" value="HTH_TETR_2"/>
    <property type="match status" value="1"/>
</dbReference>
<proteinExistence type="predicted"/>
<evidence type="ECO:0000256" key="1">
    <source>
        <dbReference type="ARBA" id="ARBA00023125"/>
    </source>
</evidence>
<evidence type="ECO:0000256" key="2">
    <source>
        <dbReference type="PROSITE-ProRule" id="PRU00335"/>
    </source>
</evidence>
<protein>
    <submittedName>
        <fullName evidence="4">Transcriptional regulator, TetR family</fullName>
    </submittedName>
</protein>
<dbReference type="PANTHER" id="PTHR43479">
    <property type="entry name" value="ACREF/ENVCD OPERON REPRESSOR-RELATED"/>
    <property type="match status" value="1"/>
</dbReference>
<evidence type="ECO:0000313" key="4">
    <source>
        <dbReference type="EMBL" id="SHG99106.1"/>
    </source>
</evidence>
<dbReference type="Pfam" id="PF14278">
    <property type="entry name" value="TetR_C_8"/>
    <property type="match status" value="1"/>
</dbReference>
<keyword evidence="5" id="KW-1185">Reference proteome</keyword>
<gene>
    <name evidence="4" type="ORF">SAMN02745245_00258</name>
</gene>
<feature type="domain" description="HTH tetR-type" evidence="3">
    <location>
        <begin position="10"/>
        <end position="70"/>
    </location>
</feature>
<dbReference type="InterPro" id="IPR001647">
    <property type="entry name" value="HTH_TetR"/>
</dbReference>
<dbReference type="Gene3D" id="1.10.357.10">
    <property type="entry name" value="Tetracycline Repressor, domain 2"/>
    <property type="match status" value="1"/>
</dbReference>
<dbReference type="InterPro" id="IPR039532">
    <property type="entry name" value="TetR_C_Firmicutes"/>
</dbReference>
<dbReference type="OrthoDB" id="9810250at2"/>
<reference evidence="4 5" key="1">
    <citation type="submission" date="2016-11" db="EMBL/GenBank/DDBJ databases">
        <authorList>
            <person name="Jaros S."/>
            <person name="Januszkiewicz K."/>
            <person name="Wedrychowicz H."/>
        </authorList>
    </citation>
    <scope>NUCLEOTIDE SEQUENCE [LARGE SCALE GENOMIC DNA]</scope>
    <source>
        <strain evidence="4 5">DSM 21120</strain>
    </source>
</reference>
<sequence>MYTGKNPIAIRSQECFVESLLELMKSKSLFKITIKDICEKANLSRQTFYQLFSTKEDVLRFYIKRSFEEIYPDSKVEYHENVKLIAQYFLKFLMENDDFVRMLVENRIAYLIVDELAMSIRNIGNKANIDSKKENNEYEVAFIAGGISSTIFYWLKSDKKISEEKLIDLITKMSI</sequence>
<evidence type="ECO:0000313" key="5">
    <source>
        <dbReference type="Proteomes" id="UP000184032"/>
    </source>
</evidence>
<feature type="DNA-binding region" description="H-T-H motif" evidence="2">
    <location>
        <begin position="33"/>
        <end position="52"/>
    </location>
</feature>
<dbReference type="Proteomes" id="UP000184032">
    <property type="component" value="Unassembled WGS sequence"/>
</dbReference>
<dbReference type="InterPro" id="IPR009057">
    <property type="entry name" value="Homeodomain-like_sf"/>
</dbReference>
<name>A0A1M5PBG0_9FIRM</name>
<dbReference type="GO" id="GO:0003677">
    <property type="term" value="F:DNA binding"/>
    <property type="evidence" value="ECO:0007669"/>
    <property type="project" value="UniProtKB-UniRule"/>
</dbReference>
<accession>A0A1M5PBG0</accession>
<keyword evidence="1 2" id="KW-0238">DNA-binding</keyword>